<sequence length="147" mass="16477">MDHNISGVLKMDSVCVGTVTWRRHCNVEDLHSFAVVEFEVASRAVLDPDACDCHVVAPSGKWHEEDYLIDVRVGIRPPDATSAIYHSTASDGDFLQLREFKPLQRARTPCTGACRSNDRSIQLQRSSSAKFSESHSWHICLYSSRSL</sequence>
<proteinExistence type="predicted"/>
<accession>A0A426XCK0</accession>
<reference evidence="1 2" key="1">
    <citation type="journal article" date="2014" name="Agronomy (Basel)">
        <title>A Draft Genome Sequence for Ensete ventricosum, the Drought-Tolerant Tree Against Hunger.</title>
        <authorList>
            <person name="Harrison J."/>
            <person name="Moore K.A."/>
            <person name="Paszkiewicz K."/>
            <person name="Jones T."/>
            <person name="Grant M."/>
            <person name="Ambacheew D."/>
            <person name="Muzemil S."/>
            <person name="Studholme D.J."/>
        </authorList>
    </citation>
    <scope>NUCLEOTIDE SEQUENCE [LARGE SCALE GENOMIC DNA]</scope>
</reference>
<evidence type="ECO:0000313" key="2">
    <source>
        <dbReference type="Proteomes" id="UP000287651"/>
    </source>
</evidence>
<evidence type="ECO:0000313" key="1">
    <source>
        <dbReference type="EMBL" id="RRT37211.1"/>
    </source>
</evidence>
<organism evidence="1 2">
    <name type="scientific">Ensete ventricosum</name>
    <name type="common">Abyssinian banana</name>
    <name type="synonym">Musa ensete</name>
    <dbReference type="NCBI Taxonomy" id="4639"/>
    <lineage>
        <taxon>Eukaryota</taxon>
        <taxon>Viridiplantae</taxon>
        <taxon>Streptophyta</taxon>
        <taxon>Embryophyta</taxon>
        <taxon>Tracheophyta</taxon>
        <taxon>Spermatophyta</taxon>
        <taxon>Magnoliopsida</taxon>
        <taxon>Liliopsida</taxon>
        <taxon>Zingiberales</taxon>
        <taxon>Musaceae</taxon>
        <taxon>Ensete</taxon>
    </lineage>
</organism>
<dbReference type="AlphaFoldDB" id="A0A426XCK0"/>
<gene>
    <name evidence="1" type="ORF">B296_00058828</name>
</gene>
<protein>
    <submittedName>
        <fullName evidence="1">Uncharacterized protein</fullName>
    </submittedName>
</protein>
<name>A0A426XCK0_ENSVE</name>
<comment type="caution">
    <text evidence="1">The sequence shown here is derived from an EMBL/GenBank/DDBJ whole genome shotgun (WGS) entry which is preliminary data.</text>
</comment>
<dbReference type="EMBL" id="AMZH03022549">
    <property type="protein sequence ID" value="RRT37211.1"/>
    <property type="molecule type" value="Genomic_DNA"/>
</dbReference>
<dbReference type="Proteomes" id="UP000287651">
    <property type="component" value="Unassembled WGS sequence"/>
</dbReference>